<sequence>MGSDLHPLRESVALKGVFSRHELHLLISHRLHSTEKHSGLFMTGTVNRRVKTCPRPQSTLTVWSTRG</sequence>
<dbReference type="AlphaFoldDB" id="A0A0E9QPW3"/>
<reference evidence="1" key="1">
    <citation type="submission" date="2014-11" db="EMBL/GenBank/DDBJ databases">
        <authorList>
            <person name="Amaro Gonzalez C."/>
        </authorList>
    </citation>
    <scope>NUCLEOTIDE SEQUENCE</scope>
</reference>
<organism evidence="1">
    <name type="scientific">Anguilla anguilla</name>
    <name type="common">European freshwater eel</name>
    <name type="synonym">Muraena anguilla</name>
    <dbReference type="NCBI Taxonomy" id="7936"/>
    <lineage>
        <taxon>Eukaryota</taxon>
        <taxon>Metazoa</taxon>
        <taxon>Chordata</taxon>
        <taxon>Craniata</taxon>
        <taxon>Vertebrata</taxon>
        <taxon>Euteleostomi</taxon>
        <taxon>Actinopterygii</taxon>
        <taxon>Neopterygii</taxon>
        <taxon>Teleostei</taxon>
        <taxon>Anguilliformes</taxon>
        <taxon>Anguillidae</taxon>
        <taxon>Anguilla</taxon>
    </lineage>
</organism>
<proteinExistence type="predicted"/>
<name>A0A0E9QPW3_ANGAN</name>
<dbReference type="EMBL" id="GBXM01090327">
    <property type="protein sequence ID" value="JAH18250.1"/>
    <property type="molecule type" value="Transcribed_RNA"/>
</dbReference>
<accession>A0A0E9QPW3</accession>
<protein>
    <submittedName>
        <fullName evidence="1">Uncharacterized protein</fullName>
    </submittedName>
</protein>
<reference evidence="1" key="2">
    <citation type="journal article" date="2015" name="Fish Shellfish Immunol.">
        <title>Early steps in the European eel (Anguilla anguilla)-Vibrio vulnificus interaction in the gills: Role of the RtxA13 toxin.</title>
        <authorList>
            <person name="Callol A."/>
            <person name="Pajuelo D."/>
            <person name="Ebbesson L."/>
            <person name="Teles M."/>
            <person name="MacKenzie S."/>
            <person name="Amaro C."/>
        </authorList>
    </citation>
    <scope>NUCLEOTIDE SEQUENCE</scope>
</reference>
<evidence type="ECO:0000313" key="1">
    <source>
        <dbReference type="EMBL" id="JAH18250.1"/>
    </source>
</evidence>